<accession>A0A8H3KUB7</accession>
<sequence length="224" mass="25737">MKNEARQVYIKALLYSFKTRVLLILEENFQSIIFQNVNDQGKQLIRTFSPEVEPIRYKPLAQQTNILNILISLIVHTALRVYSDFSDADIILPPPSLSTSNTKPNKSKKAASKSIEKVYINQIILNDKMNNVRDIFVYDISAALKHFNSGGKSQIVAYFEKYQDVKFCRKTTFNFNYNGTNYSLPWCVSPIFFQTKTKKPTKNSNNQNFGSLKVRSTNSKPTKD</sequence>
<dbReference type="Proteomes" id="UP000615446">
    <property type="component" value="Unassembled WGS sequence"/>
</dbReference>
<evidence type="ECO:0000256" key="1">
    <source>
        <dbReference type="SAM" id="MobiDB-lite"/>
    </source>
</evidence>
<gene>
    <name evidence="2" type="ORF">RCL2_000145500</name>
</gene>
<name>A0A8H3KUB7_9GLOM</name>
<organism evidence="2 3">
    <name type="scientific">Rhizophagus clarus</name>
    <dbReference type="NCBI Taxonomy" id="94130"/>
    <lineage>
        <taxon>Eukaryota</taxon>
        <taxon>Fungi</taxon>
        <taxon>Fungi incertae sedis</taxon>
        <taxon>Mucoromycota</taxon>
        <taxon>Glomeromycotina</taxon>
        <taxon>Glomeromycetes</taxon>
        <taxon>Glomerales</taxon>
        <taxon>Glomeraceae</taxon>
        <taxon>Rhizophagus</taxon>
    </lineage>
</organism>
<reference evidence="2" key="1">
    <citation type="submission" date="2019-10" db="EMBL/GenBank/DDBJ databases">
        <title>Conservation and host-specific expression of non-tandemly repeated heterogenous ribosome RNA gene in arbuscular mycorrhizal fungi.</title>
        <authorList>
            <person name="Maeda T."/>
            <person name="Kobayashi Y."/>
            <person name="Nakagawa T."/>
            <person name="Ezawa T."/>
            <person name="Yamaguchi K."/>
            <person name="Bino T."/>
            <person name="Nishimoto Y."/>
            <person name="Shigenobu S."/>
            <person name="Kawaguchi M."/>
        </authorList>
    </citation>
    <scope>NUCLEOTIDE SEQUENCE</scope>
    <source>
        <strain evidence="2">HR1</strain>
    </source>
</reference>
<evidence type="ECO:0000313" key="3">
    <source>
        <dbReference type="Proteomes" id="UP000615446"/>
    </source>
</evidence>
<evidence type="ECO:0000313" key="2">
    <source>
        <dbReference type="EMBL" id="GES73949.1"/>
    </source>
</evidence>
<feature type="compositionally biased region" description="Polar residues" evidence="1">
    <location>
        <begin position="214"/>
        <end position="224"/>
    </location>
</feature>
<dbReference type="AlphaFoldDB" id="A0A8H3KUB7"/>
<feature type="region of interest" description="Disordered" evidence="1">
    <location>
        <begin position="199"/>
        <end position="224"/>
    </location>
</feature>
<comment type="caution">
    <text evidence="2">The sequence shown here is derived from an EMBL/GenBank/DDBJ whole genome shotgun (WGS) entry which is preliminary data.</text>
</comment>
<proteinExistence type="predicted"/>
<dbReference type="EMBL" id="BLAL01000011">
    <property type="protein sequence ID" value="GES73949.1"/>
    <property type="molecule type" value="Genomic_DNA"/>
</dbReference>
<protein>
    <submittedName>
        <fullName evidence="2">Uncharacterized protein</fullName>
    </submittedName>
</protein>